<dbReference type="EMBL" id="AFHG01000059">
    <property type="protein sequence ID" value="EGK70043.1"/>
    <property type="molecule type" value="Genomic_DNA"/>
</dbReference>
<name>F5RI61_METUF</name>
<dbReference type="RefSeq" id="WP_008064842.1">
    <property type="nucleotide sequence ID" value="NZ_AFHG01000059.1"/>
</dbReference>
<dbReference type="STRING" id="1000565.METUNv1_04011"/>
<sequence length="115" mass="12530">MQDPILELIVKFAESDAQLETAVTLVVDGFLISGFVISRAQYMQHHILTSSIEQGIKDALAAGKPSDDGARAFIHLRDAMYFTPGQDPVPANESVVCRIGLDRVSAFHLGFLESI</sequence>
<evidence type="ECO:0000313" key="2">
    <source>
        <dbReference type="Proteomes" id="UP000005019"/>
    </source>
</evidence>
<accession>F5RI61</accession>
<comment type="caution">
    <text evidence="1">The sequence shown here is derived from an EMBL/GenBank/DDBJ whole genome shotgun (WGS) entry which is preliminary data.</text>
</comment>
<dbReference type="eggNOG" id="ENOG5033JWB">
    <property type="taxonomic scope" value="Bacteria"/>
</dbReference>
<gene>
    <name evidence="1" type="ORF">METUNv1_04011</name>
</gene>
<reference evidence="1 2" key="1">
    <citation type="journal article" date="2011" name="J. Bacteriol.">
        <title>Genome sequence of Methyloversatilis universalis FAM5T, a methylotrophic representative of the order Rhodocyclales.</title>
        <authorList>
            <person name="Kittichotirat W."/>
            <person name="Good N.M."/>
            <person name="Hall R."/>
            <person name="Bringel F."/>
            <person name="Lajus A."/>
            <person name="Medigue C."/>
            <person name="Smalley N.E."/>
            <person name="Beck D."/>
            <person name="Bumgarner R."/>
            <person name="Vuilleumier S."/>
            <person name="Kalyuzhnaya M.G."/>
        </authorList>
    </citation>
    <scope>NUCLEOTIDE SEQUENCE [LARGE SCALE GENOMIC DNA]</scope>
    <source>
        <strain evidence="2">ATCC BAA-1314 / JCM 13912 / FAM5</strain>
    </source>
</reference>
<organism evidence="1 2">
    <name type="scientific">Methyloversatilis universalis (strain ATCC BAA-1314 / DSM 25237 / JCM 13912 / CCUG 52030 / FAM5)</name>
    <dbReference type="NCBI Taxonomy" id="1000565"/>
    <lineage>
        <taxon>Bacteria</taxon>
        <taxon>Pseudomonadati</taxon>
        <taxon>Pseudomonadota</taxon>
        <taxon>Betaproteobacteria</taxon>
        <taxon>Nitrosomonadales</taxon>
        <taxon>Sterolibacteriaceae</taxon>
        <taxon>Methyloversatilis</taxon>
    </lineage>
</organism>
<proteinExistence type="predicted"/>
<keyword evidence="2" id="KW-1185">Reference proteome</keyword>
<evidence type="ECO:0000313" key="1">
    <source>
        <dbReference type="EMBL" id="EGK70043.1"/>
    </source>
</evidence>
<dbReference type="Proteomes" id="UP000005019">
    <property type="component" value="Unassembled WGS sequence"/>
</dbReference>
<dbReference type="OrthoDB" id="8562802at2"/>
<protein>
    <submittedName>
        <fullName evidence="1">Uncharacterized protein</fullName>
    </submittedName>
</protein>
<dbReference type="AlphaFoldDB" id="F5RI61"/>